<dbReference type="GO" id="GO:0016747">
    <property type="term" value="F:acyltransferase activity, transferring groups other than amino-acyl groups"/>
    <property type="evidence" value="ECO:0007669"/>
    <property type="project" value="TreeGrafter"/>
</dbReference>
<dbReference type="Pfam" id="PF02458">
    <property type="entry name" value="Transferase"/>
    <property type="match status" value="1"/>
</dbReference>
<evidence type="ECO:0000313" key="2">
    <source>
        <dbReference type="EMBL" id="PQQ07752.1"/>
    </source>
</evidence>
<sequence>MISTGLRLSSVVPATVTAEQNTVHELTDTDLAMKLHYIKGLYFFRSDAVEGLTIYDLKKPMFHLLQLYFTASGRIRRSETGRPFIKCNDSGVRIVEAYSEEAMDQWLAMAMEDSSLFDGLTYNRALGPDLGFSPLVFLQFTWFECGGMSVGLSWANVLGDAFSASAFMNMWGKIMAGHLPLKPLHMPVPGKPEFPALSTPNTSSSLKRVDSVGDYWVTPNNCKMRKHTFHVSAKKLDHLLSNQSTKFSAFEVLSAIIWKSLSKVKENSEQTRRVTICTNSHEKEYEIPSNNMVLSTVEADFVVTEADVSELVELILNRRAEENGIVEEMKGLESGSSDFIAYGANLTFVNLEEAEIYGLELKGQKAVYANYSIDGVGDEGVVLVLPGPKYDNEEANIHCGRLVTVVLPENEVAQLKTELQREWSTA</sequence>
<dbReference type="InterPro" id="IPR050317">
    <property type="entry name" value="Plant_Fungal_Acyltransferase"/>
</dbReference>
<evidence type="ECO:0000313" key="3">
    <source>
        <dbReference type="Proteomes" id="UP000250321"/>
    </source>
</evidence>
<organism evidence="2 3">
    <name type="scientific">Prunus yedoensis var. nudiflora</name>
    <dbReference type="NCBI Taxonomy" id="2094558"/>
    <lineage>
        <taxon>Eukaryota</taxon>
        <taxon>Viridiplantae</taxon>
        <taxon>Streptophyta</taxon>
        <taxon>Embryophyta</taxon>
        <taxon>Tracheophyta</taxon>
        <taxon>Spermatophyta</taxon>
        <taxon>Magnoliopsida</taxon>
        <taxon>eudicotyledons</taxon>
        <taxon>Gunneridae</taxon>
        <taxon>Pentapetalae</taxon>
        <taxon>rosids</taxon>
        <taxon>fabids</taxon>
        <taxon>Rosales</taxon>
        <taxon>Rosaceae</taxon>
        <taxon>Amygdaloideae</taxon>
        <taxon>Amygdaleae</taxon>
        <taxon>Prunus</taxon>
    </lineage>
</organism>
<evidence type="ECO:0000256" key="1">
    <source>
        <dbReference type="ARBA" id="ARBA00009861"/>
    </source>
</evidence>
<gene>
    <name evidence="2" type="ORF">Pyn_30585</name>
</gene>
<comment type="caution">
    <text evidence="2">The sequence shown here is derived from an EMBL/GenBank/DDBJ whole genome shotgun (WGS) entry which is preliminary data.</text>
</comment>
<keyword evidence="3" id="KW-1185">Reference proteome</keyword>
<accession>A0A314YJE7</accession>
<dbReference type="InterPro" id="IPR023213">
    <property type="entry name" value="CAT-like_dom_sf"/>
</dbReference>
<dbReference type="PANTHER" id="PTHR31642:SF259">
    <property type="entry name" value="PROTEIN ECERIFERUM 2"/>
    <property type="match status" value="1"/>
</dbReference>
<dbReference type="Gene3D" id="3.30.559.10">
    <property type="entry name" value="Chloramphenicol acetyltransferase-like domain"/>
    <property type="match status" value="2"/>
</dbReference>
<dbReference type="OrthoDB" id="1862401at2759"/>
<reference evidence="2 3" key="1">
    <citation type="submission" date="2018-02" db="EMBL/GenBank/DDBJ databases">
        <title>Draft genome of wild Prunus yedoensis var. nudiflora.</title>
        <authorList>
            <person name="Baek S."/>
            <person name="Kim J.-H."/>
            <person name="Choi K."/>
            <person name="Kim G.-B."/>
            <person name="Cho A."/>
            <person name="Jang H."/>
            <person name="Shin C.-H."/>
            <person name="Yu H.-J."/>
            <person name="Mun J.-H."/>
        </authorList>
    </citation>
    <scope>NUCLEOTIDE SEQUENCE [LARGE SCALE GENOMIC DNA]</scope>
    <source>
        <strain evidence="3">cv. Jeju island</strain>
        <tissue evidence="2">Leaf</tissue>
    </source>
</reference>
<dbReference type="Proteomes" id="UP000250321">
    <property type="component" value="Unassembled WGS sequence"/>
</dbReference>
<name>A0A314YJE7_PRUYE</name>
<proteinExistence type="inferred from homology"/>
<comment type="similarity">
    <text evidence="1">Belongs to the plant acyltransferase family.</text>
</comment>
<dbReference type="EMBL" id="PJQY01000824">
    <property type="protein sequence ID" value="PQQ07752.1"/>
    <property type="molecule type" value="Genomic_DNA"/>
</dbReference>
<dbReference type="STRING" id="2094558.A0A314YJE7"/>
<dbReference type="AlphaFoldDB" id="A0A314YJE7"/>
<dbReference type="PANTHER" id="PTHR31642">
    <property type="entry name" value="TRICHOTHECENE 3-O-ACETYLTRANSFERASE"/>
    <property type="match status" value="1"/>
</dbReference>
<protein>
    <submittedName>
        <fullName evidence="2">Protein ECERIFERUM 1</fullName>
    </submittedName>
</protein>